<feature type="compositionally biased region" description="Low complexity" evidence="7">
    <location>
        <begin position="887"/>
        <end position="934"/>
    </location>
</feature>
<name>A0A9N9Q0W4_9HELO</name>
<dbReference type="InterPro" id="IPR006685">
    <property type="entry name" value="MscS_channel_2nd"/>
</dbReference>
<dbReference type="InterPro" id="IPR010920">
    <property type="entry name" value="LSM_dom_sf"/>
</dbReference>
<dbReference type="PROSITE" id="PS00018">
    <property type="entry name" value="EF_HAND_1"/>
    <property type="match status" value="1"/>
</dbReference>
<feature type="transmembrane region" description="Helical" evidence="8">
    <location>
        <begin position="129"/>
        <end position="149"/>
    </location>
</feature>
<gene>
    <name evidence="10" type="ORF">HYALB_00014005</name>
</gene>
<dbReference type="OrthoDB" id="544685at2759"/>
<dbReference type="Pfam" id="PF25886">
    <property type="entry name" value="Msy1"/>
    <property type="match status" value="1"/>
</dbReference>
<evidence type="ECO:0000256" key="8">
    <source>
        <dbReference type="SAM" id="Phobius"/>
    </source>
</evidence>
<evidence type="ECO:0000256" key="6">
    <source>
        <dbReference type="PIRNR" id="PIRNR017209"/>
    </source>
</evidence>
<protein>
    <recommendedName>
        <fullName evidence="6">Mechanosensitive ion channel protein</fullName>
    </recommendedName>
</protein>
<feature type="region of interest" description="Disordered" evidence="7">
    <location>
        <begin position="763"/>
        <end position="953"/>
    </location>
</feature>
<dbReference type="PIRSF" id="PIRSF017209">
    <property type="entry name" value="Memb_At2g17000_prd"/>
    <property type="match status" value="1"/>
</dbReference>
<feature type="compositionally biased region" description="Low complexity" evidence="7">
    <location>
        <begin position="833"/>
        <end position="846"/>
    </location>
</feature>
<dbReference type="PROSITE" id="PS50222">
    <property type="entry name" value="EF_HAND_2"/>
    <property type="match status" value="1"/>
</dbReference>
<dbReference type="EMBL" id="CAJVRM010000528">
    <property type="protein sequence ID" value="CAG8981853.1"/>
    <property type="molecule type" value="Genomic_DNA"/>
</dbReference>
<dbReference type="GO" id="GO:0005509">
    <property type="term" value="F:calcium ion binding"/>
    <property type="evidence" value="ECO:0007669"/>
    <property type="project" value="InterPro"/>
</dbReference>
<feature type="region of interest" description="Disordered" evidence="7">
    <location>
        <begin position="1"/>
        <end position="103"/>
    </location>
</feature>
<sequence length="953" mass="104899">MSLRESKSPLRSPTNFSHRGFQPLRNENDAEMGYDSSIQMQAMPRRSGSSTGARKKGEGTNLPSDFSTANTFKDEEKKGFFRRGPGGRRKDPNAPKSNTRVNTDGEEVSVNAIGRFYNHIVNFSIVTRYFVYVLPIGLGLAAPIVYYAITDRNDYITDAIGVRTWLFFLWIEIVWLSLWVSKLMAKFVPWLFMTLIGVVSSGTKKYALILKAVEIELSLVGWSVTSLATFTALTSERINDRAANSKPGINGIVPDPHWIVVMQRILVPIFISTLLLLGEKMIIQLISVNYHRRSFDQRIKESKHTIHLLGLLYDASRTLFPTYCREFAEEDYVINDTIEAVLAKSGVHRRRGSRTPLKVLGDIGRVGDKVTSLFGNIASEITGKQVFNPTSAHSVVVEALEKPRSSEALARRLWMSFVVEGKDSLYAEDLEEVLGPSRQQEAEEAFNALDGDGNGDISLEEMILKVVEVGRARKAIAASMHDVGQAIGVLDNILIWVLLVIVVFIFVAFQNTNFLTTLATAGTTLLSLSFVFAATTQEFLGSCIFLFVKHPFDVGDRVDINGGDGNHLVVEQISLLYTLFKRIDNQKIVQIPNIVLNNQWVENVTRSKAMKEPLEMSISFDTSFEDIELLRLEMEKFVCHPDNARDFQPEITLEAAGIGSMDKLLLKINICHKSNWHNETIRAARRSKFMCALVLALRKVPIYGPGGGAEPLGGPTNPGYSVAVGDSWAANAREKAQADKDAQRLASAKNGHEANAADALNARNPLSDSAHPSDDNGSFPGSREDAEQRQRDSDIEQLRDGLKKSKSNRGVRRAGDHIPDEPAPRVPDVSVTGPSSYQGYQSSPYGNREIDEEAEMGIRQTSSTGPLGGSSSDNFASPFGSPQPPAGGYSIYPQQSYQQQLQQQYAQYPQSGQLKPLGSSPPRQRAPSPPQGGRSRNLSLSVRPGGNGGGSSG</sequence>
<evidence type="ECO:0000256" key="3">
    <source>
        <dbReference type="ARBA" id="ARBA00022692"/>
    </source>
</evidence>
<comment type="similarity">
    <text evidence="2 6">Belongs to the MscS (TC 1.A.23) family.</text>
</comment>
<feature type="compositionally biased region" description="Low complexity" evidence="7">
    <location>
        <begin position="861"/>
        <end position="872"/>
    </location>
</feature>
<feature type="transmembrane region" description="Helical" evidence="8">
    <location>
        <begin position="187"/>
        <end position="207"/>
    </location>
</feature>
<comment type="caution">
    <text evidence="10">The sequence shown here is derived from an EMBL/GenBank/DDBJ whole genome shotgun (WGS) entry which is preliminary data.</text>
</comment>
<evidence type="ECO:0000256" key="7">
    <source>
        <dbReference type="SAM" id="MobiDB-lite"/>
    </source>
</evidence>
<evidence type="ECO:0000259" key="9">
    <source>
        <dbReference type="PROSITE" id="PS50222"/>
    </source>
</evidence>
<dbReference type="SUPFAM" id="SSF50182">
    <property type="entry name" value="Sm-like ribonucleoproteins"/>
    <property type="match status" value="1"/>
</dbReference>
<dbReference type="PANTHER" id="PTHR31323:SF14">
    <property type="entry name" value="MECHANOSENSITIVE ION CHANNEL PROTEIN MSY2"/>
    <property type="match status" value="1"/>
</dbReference>
<accession>A0A9N9Q0W4</accession>
<feature type="compositionally biased region" description="Basic and acidic residues" evidence="7">
    <location>
        <begin position="813"/>
        <end position="823"/>
    </location>
</feature>
<feature type="transmembrane region" description="Helical" evidence="8">
    <location>
        <begin position="161"/>
        <end position="181"/>
    </location>
</feature>
<feature type="compositionally biased region" description="Basic and acidic residues" evidence="7">
    <location>
        <begin position="782"/>
        <end position="803"/>
    </location>
</feature>
<proteinExistence type="inferred from homology"/>
<comment type="subcellular location">
    <subcellularLocation>
        <location evidence="1">Endomembrane system</location>
        <topology evidence="1">Multi-pass membrane protein</topology>
    </subcellularLocation>
    <subcellularLocation>
        <location evidence="6">Endoplasmic reticulum membrane</location>
    </subcellularLocation>
</comment>
<evidence type="ECO:0000256" key="5">
    <source>
        <dbReference type="ARBA" id="ARBA00023136"/>
    </source>
</evidence>
<dbReference type="InterPro" id="IPR023408">
    <property type="entry name" value="MscS_beta-dom_sf"/>
</dbReference>
<dbReference type="GO" id="GO:0006874">
    <property type="term" value="P:intracellular calcium ion homeostasis"/>
    <property type="evidence" value="ECO:0007669"/>
    <property type="project" value="TreeGrafter"/>
</dbReference>
<feature type="domain" description="EF-hand" evidence="9">
    <location>
        <begin position="437"/>
        <end position="472"/>
    </location>
</feature>
<keyword evidence="11" id="KW-1185">Reference proteome</keyword>
<evidence type="ECO:0000256" key="2">
    <source>
        <dbReference type="ARBA" id="ARBA00008017"/>
    </source>
</evidence>
<reference evidence="10" key="1">
    <citation type="submission" date="2021-07" db="EMBL/GenBank/DDBJ databases">
        <authorList>
            <person name="Durling M."/>
        </authorList>
    </citation>
    <scope>NUCLEOTIDE SEQUENCE</scope>
</reference>
<dbReference type="AlphaFoldDB" id="A0A9N9Q0W4"/>
<evidence type="ECO:0000313" key="10">
    <source>
        <dbReference type="EMBL" id="CAG8981853.1"/>
    </source>
</evidence>
<organism evidence="10 11">
    <name type="scientific">Hymenoscyphus albidus</name>
    <dbReference type="NCBI Taxonomy" id="595503"/>
    <lineage>
        <taxon>Eukaryota</taxon>
        <taxon>Fungi</taxon>
        <taxon>Dikarya</taxon>
        <taxon>Ascomycota</taxon>
        <taxon>Pezizomycotina</taxon>
        <taxon>Leotiomycetes</taxon>
        <taxon>Helotiales</taxon>
        <taxon>Helotiaceae</taxon>
        <taxon>Hymenoscyphus</taxon>
    </lineage>
</organism>
<feature type="compositionally biased region" description="Basic and acidic residues" evidence="7">
    <location>
        <begin position="732"/>
        <end position="743"/>
    </location>
</feature>
<dbReference type="Pfam" id="PF00924">
    <property type="entry name" value="MS_channel_2nd"/>
    <property type="match status" value="1"/>
</dbReference>
<dbReference type="InterPro" id="IPR058650">
    <property type="entry name" value="Msy1/2-like"/>
</dbReference>
<dbReference type="Gene3D" id="2.30.30.60">
    <property type="match status" value="1"/>
</dbReference>
<dbReference type="InterPro" id="IPR018247">
    <property type="entry name" value="EF_Hand_1_Ca_BS"/>
</dbReference>
<dbReference type="GO" id="GO:0005789">
    <property type="term" value="C:endoplasmic reticulum membrane"/>
    <property type="evidence" value="ECO:0007669"/>
    <property type="project" value="UniProtKB-SubCell"/>
</dbReference>
<feature type="region of interest" description="Disordered" evidence="7">
    <location>
        <begin position="732"/>
        <end position="751"/>
    </location>
</feature>
<dbReference type="InterPro" id="IPR002048">
    <property type="entry name" value="EF_hand_dom"/>
</dbReference>
<keyword evidence="3 8" id="KW-0812">Transmembrane</keyword>
<evidence type="ECO:0000256" key="4">
    <source>
        <dbReference type="ARBA" id="ARBA00022989"/>
    </source>
</evidence>
<evidence type="ECO:0000256" key="1">
    <source>
        <dbReference type="ARBA" id="ARBA00004127"/>
    </source>
</evidence>
<dbReference type="PANTHER" id="PTHR31323">
    <property type="entry name" value="MECHANOSENSITIVE ION CHANNEL PROTEIN MSY2"/>
    <property type="match status" value="1"/>
</dbReference>
<keyword evidence="6" id="KW-0256">Endoplasmic reticulum</keyword>
<keyword evidence="4 8" id="KW-1133">Transmembrane helix</keyword>
<evidence type="ECO:0000313" key="11">
    <source>
        <dbReference type="Proteomes" id="UP000701801"/>
    </source>
</evidence>
<feature type="transmembrane region" description="Helical" evidence="8">
    <location>
        <begin position="489"/>
        <end position="509"/>
    </location>
</feature>
<dbReference type="GO" id="GO:0005262">
    <property type="term" value="F:calcium channel activity"/>
    <property type="evidence" value="ECO:0007669"/>
    <property type="project" value="TreeGrafter"/>
</dbReference>
<feature type="compositionally biased region" description="Polar residues" evidence="7">
    <location>
        <begin position="61"/>
        <end position="71"/>
    </location>
</feature>
<dbReference type="Proteomes" id="UP000701801">
    <property type="component" value="Unassembled WGS sequence"/>
</dbReference>
<dbReference type="InterPro" id="IPR016688">
    <property type="entry name" value="MscS-like_plants/fungi"/>
</dbReference>
<keyword evidence="5 6" id="KW-0472">Membrane</keyword>